<dbReference type="AlphaFoldDB" id="A0A2P5D9G5"/>
<evidence type="ECO:0000313" key="2">
    <source>
        <dbReference type="Proteomes" id="UP000237105"/>
    </source>
</evidence>
<sequence>KIQNLLKPIPLRIPTNQRVPRNQISFSHFIKHFLCRTQFTTRSIHMNQSISNKKIRLETKFQSMNTNLLAMKNIRNSSTSLENIDKGQVVPNQSLAKHTAIHVHCFTWLVTL</sequence>
<evidence type="ECO:0000313" key="1">
    <source>
        <dbReference type="EMBL" id="PON69927.1"/>
    </source>
</evidence>
<keyword evidence="2" id="KW-1185">Reference proteome</keyword>
<feature type="non-terminal residue" evidence="1">
    <location>
        <position position="1"/>
    </location>
</feature>
<dbReference type="EMBL" id="JXTB01000053">
    <property type="protein sequence ID" value="PON69927.1"/>
    <property type="molecule type" value="Genomic_DNA"/>
</dbReference>
<comment type="caution">
    <text evidence="1">The sequence shown here is derived from an EMBL/GenBank/DDBJ whole genome shotgun (WGS) entry which is preliminary data.</text>
</comment>
<gene>
    <name evidence="1" type="ORF">PanWU01x14_083910</name>
</gene>
<proteinExistence type="predicted"/>
<dbReference type="Proteomes" id="UP000237105">
    <property type="component" value="Unassembled WGS sequence"/>
</dbReference>
<name>A0A2P5D9G5_PARAD</name>
<reference evidence="2" key="1">
    <citation type="submission" date="2016-06" db="EMBL/GenBank/DDBJ databases">
        <title>Parallel loss of symbiosis genes in relatives of nitrogen-fixing non-legume Parasponia.</title>
        <authorList>
            <person name="Van Velzen R."/>
            <person name="Holmer R."/>
            <person name="Bu F."/>
            <person name="Rutten L."/>
            <person name="Van Zeijl A."/>
            <person name="Liu W."/>
            <person name="Santuari L."/>
            <person name="Cao Q."/>
            <person name="Sharma T."/>
            <person name="Shen D."/>
            <person name="Roswanjaya Y."/>
            <person name="Wardhani T."/>
            <person name="Kalhor M.S."/>
            <person name="Jansen J."/>
            <person name="Van den Hoogen J."/>
            <person name="Gungor B."/>
            <person name="Hartog M."/>
            <person name="Hontelez J."/>
            <person name="Verver J."/>
            <person name="Yang W.-C."/>
            <person name="Schijlen E."/>
            <person name="Repin R."/>
            <person name="Schilthuizen M."/>
            <person name="Schranz E."/>
            <person name="Heidstra R."/>
            <person name="Miyata K."/>
            <person name="Fedorova E."/>
            <person name="Kohlen W."/>
            <person name="Bisseling T."/>
            <person name="Smit S."/>
            <person name="Geurts R."/>
        </authorList>
    </citation>
    <scope>NUCLEOTIDE SEQUENCE [LARGE SCALE GENOMIC DNA]</scope>
    <source>
        <strain evidence="2">cv. WU1-14</strain>
    </source>
</reference>
<protein>
    <submittedName>
        <fullName evidence="1">Uncharacterized protein</fullName>
    </submittedName>
</protein>
<organism evidence="1 2">
    <name type="scientific">Parasponia andersonii</name>
    <name type="common">Sponia andersonii</name>
    <dbReference type="NCBI Taxonomy" id="3476"/>
    <lineage>
        <taxon>Eukaryota</taxon>
        <taxon>Viridiplantae</taxon>
        <taxon>Streptophyta</taxon>
        <taxon>Embryophyta</taxon>
        <taxon>Tracheophyta</taxon>
        <taxon>Spermatophyta</taxon>
        <taxon>Magnoliopsida</taxon>
        <taxon>eudicotyledons</taxon>
        <taxon>Gunneridae</taxon>
        <taxon>Pentapetalae</taxon>
        <taxon>rosids</taxon>
        <taxon>fabids</taxon>
        <taxon>Rosales</taxon>
        <taxon>Cannabaceae</taxon>
        <taxon>Parasponia</taxon>
    </lineage>
</organism>
<accession>A0A2P5D9G5</accession>